<dbReference type="Proteomes" id="UP000030940">
    <property type="component" value="Chromosome"/>
</dbReference>
<dbReference type="InterPro" id="IPR036049">
    <property type="entry name" value="Ribosomal_uL29_sf"/>
</dbReference>
<evidence type="ECO:0000313" key="7">
    <source>
        <dbReference type="Proteomes" id="UP000030940"/>
    </source>
</evidence>
<organism evidence="6 7">
    <name type="scientific">Borreliella chilensis</name>
    <dbReference type="NCBI Taxonomy" id="1245910"/>
    <lineage>
        <taxon>Bacteria</taxon>
        <taxon>Pseudomonadati</taxon>
        <taxon>Spirochaetota</taxon>
        <taxon>Spirochaetia</taxon>
        <taxon>Spirochaetales</taxon>
        <taxon>Borreliaceae</taxon>
        <taxon>Borreliella</taxon>
    </lineage>
</organism>
<dbReference type="CDD" id="cd00427">
    <property type="entry name" value="Ribosomal_L29_HIP"/>
    <property type="match status" value="1"/>
</dbReference>
<name>A0A0A7UVH5_9SPIR</name>
<dbReference type="NCBIfam" id="TIGR00012">
    <property type="entry name" value="L29"/>
    <property type="match status" value="1"/>
</dbReference>
<keyword evidence="2 5" id="KW-0689">Ribosomal protein</keyword>
<dbReference type="AlphaFoldDB" id="A0A0A7UVH5"/>
<proteinExistence type="inferred from homology"/>
<keyword evidence="7" id="KW-1185">Reference proteome</keyword>
<evidence type="ECO:0000256" key="5">
    <source>
        <dbReference type="HAMAP-Rule" id="MF_00374"/>
    </source>
</evidence>
<dbReference type="KEGG" id="bchi:OY14_02420"/>
<dbReference type="HAMAP" id="MF_00374">
    <property type="entry name" value="Ribosomal_uL29"/>
    <property type="match status" value="1"/>
</dbReference>
<accession>A0A0A7UVH5</accession>
<dbReference type="GO" id="GO:0003735">
    <property type="term" value="F:structural constituent of ribosome"/>
    <property type="evidence" value="ECO:0007669"/>
    <property type="project" value="InterPro"/>
</dbReference>
<comment type="similarity">
    <text evidence="1 5">Belongs to the universal ribosomal protein uL29 family.</text>
</comment>
<dbReference type="SUPFAM" id="SSF46561">
    <property type="entry name" value="Ribosomal protein L29 (L29p)"/>
    <property type="match status" value="1"/>
</dbReference>
<dbReference type="GO" id="GO:0006412">
    <property type="term" value="P:translation"/>
    <property type="evidence" value="ECO:0007669"/>
    <property type="project" value="UniProtKB-UniRule"/>
</dbReference>
<dbReference type="GO" id="GO:0005840">
    <property type="term" value="C:ribosome"/>
    <property type="evidence" value="ECO:0007669"/>
    <property type="project" value="UniProtKB-KW"/>
</dbReference>
<dbReference type="GO" id="GO:1990904">
    <property type="term" value="C:ribonucleoprotein complex"/>
    <property type="evidence" value="ECO:0007669"/>
    <property type="project" value="UniProtKB-KW"/>
</dbReference>
<dbReference type="STRING" id="1245910.OY14_02420"/>
<evidence type="ECO:0000256" key="1">
    <source>
        <dbReference type="ARBA" id="ARBA00009254"/>
    </source>
</evidence>
<sequence>MLKNFKNFTLEDMKAKRLELKKEYLDLRFKAVVGHVENPLKKREIRRDIARLNTMICEYELGIRKV</sequence>
<gene>
    <name evidence="5" type="primary">rpmC</name>
    <name evidence="6" type="ORF">OY14_02420</name>
</gene>
<keyword evidence="3 5" id="KW-0687">Ribonucleoprotein</keyword>
<evidence type="ECO:0000256" key="2">
    <source>
        <dbReference type="ARBA" id="ARBA00022980"/>
    </source>
</evidence>
<dbReference type="EMBL" id="CP009910">
    <property type="protein sequence ID" value="AJA90296.1"/>
    <property type="molecule type" value="Genomic_DNA"/>
</dbReference>
<dbReference type="Pfam" id="PF00831">
    <property type="entry name" value="Ribosomal_L29"/>
    <property type="match status" value="1"/>
</dbReference>
<evidence type="ECO:0000256" key="3">
    <source>
        <dbReference type="ARBA" id="ARBA00023274"/>
    </source>
</evidence>
<protein>
    <recommendedName>
        <fullName evidence="4 5">Large ribosomal subunit protein uL29</fullName>
    </recommendedName>
</protein>
<reference evidence="6 7" key="1">
    <citation type="journal article" date="2015" name="Genome Announc.">
        <title>Genome Sequence of Borrelia chilensis VA1, a South American Member of the Lyme Borreliosis Group.</title>
        <authorList>
            <person name="Huang W."/>
            <person name="Ojaimi C."/>
            <person name="Fallon J.T."/>
            <person name="Travisany D."/>
            <person name="Maass A."/>
            <person name="Ivanova L."/>
            <person name="Tomova A."/>
            <person name="Gonzalez-Acuna D."/>
            <person name="Godfrey H.P."/>
            <person name="Cabello F.C."/>
        </authorList>
    </citation>
    <scope>NUCLEOTIDE SEQUENCE [LARGE SCALE GENOMIC DNA]</scope>
    <source>
        <strain evidence="6 7">VA1</strain>
    </source>
</reference>
<dbReference type="InterPro" id="IPR001854">
    <property type="entry name" value="Ribosomal_uL29"/>
</dbReference>
<dbReference type="HOGENOM" id="CLU_158491_5_0_12"/>
<dbReference type="Gene3D" id="1.10.287.310">
    <property type="match status" value="1"/>
</dbReference>
<evidence type="ECO:0000256" key="4">
    <source>
        <dbReference type="ARBA" id="ARBA00035204"/>
    </source>
</evidence>
<evidence type="ECO:0000313" key="6">
    <source>
        <dbReference type="EMBL" id="AJA90296.1"/>
    </source>
</evidence>